<sequence>MIQRLQSVWLLLAAAAAFCSLKFSFYSGNLIKDNQPKAFVSLTAQSNLLLLILTAGVGIASLIAIFLYKTRKMQMRIVLITLLGSLLNLGLYFSETQKFVAGEGKYDLTAIFAIFIPVLLFFAIRGIRRDEKLVKSLDRLR</sequence>
<keyword evidence="1" id="KW-1133">Transmembrane helix</keyword>
<accession>A0ABS3YU98</accession>
<gene>
    <name evidence="2" type="ORF">J7I42_10885</name>
</gene>
<evidence type="ECO:0000313" key="2">
    <source>
        <dbReference type="EMBL" id="MBO9200771.1"/>
    </source>
</evidence>
<evidence type="ECO:0000313" key="3">
    <source>
        <dbReference type="Proteomes" id="UP000677244"/>
    </source>
</evidence>
<feature type="transmembrane region" description="Helical" evidence="1">
    <location>
        <begin position="106"/>
        <end position="127"/>
    </location>
</feature>
<keyword evidence="1" id="KW-0472">Membrane</keyword>
<proteinExistence type="predicted"/>
<name>A0ABS3YU98_9BACT</name>
<dbReference type="InterPro" id="IPR025635">
    <property type="entry name" value="DUF4293"/>
</dbReference>
<dbReference type="Pfam" id="PF14126">
    <property type="entry name" value="DUF4293"/>
    <property type="match status" value="1"/>
</dbReference>
<feature type="transmembrane region" description="Helical" evidence="1">
    <location>
        <begin position="75"/>
        <end position="94"/>
    </location>
</feature>
<dbReference type="Proteomes" id="UP000677244">
    <property type="component" value="Unassembled WGS sequence"/>
</dbReference>
<comment type="caution">
    <text evidence="2">The sequence shown here is derived from an EMBL/GenBank/DDBJ whole genome shotgun (WGS) entry which is preliminary data.</text>
</comment>
<feature type="transmembrane region" description="Helical" evidence="1">
    <location>
        <begin position="48"/>
        <end position="68"/>
    </location>
</feature>
<evidence type="ECO:0000256" key="1">
    <source>
        <dbReference type="SAM" id="Phobius"/>
    </source>
</evidence>
<organism evidence="2 3">
    <name type="scientific">Niastella soli</name>
    <dbReference type="NCBI Taxonomy" id="2821487"/>
    <lineage>
        <taxon>Bacteria</taxon>
        <taxon>Pseudomonadati</taxon>
        <taxon>Bacteroidota</taxon>
        <taxon>Chitinophagia</taxon>
        <taxon>Chitinophagales</taxon>
        <taxon>Chitinophagaceae</taxon>
        <taxon>Niastella</taxon>
    </lineage>
</organism>
<reference evidence="2 3" key="1">
    <citation type="submission" date="2021-03" db="EMBL/GenBank/DDBJ databases">
        <title>Assistant Professor.</title>
        <authorList>
            <person name="Huq M.A."/>
        </authorList>
    </citation>
    <scope>NUCLEOTIDE SEQUENCE [LARGE SCALE GENOMIC DNA]</scope>
    <source>
        <strain evidence="2 3">MAH-29</strain>
    </source>
</reference>
<keyword evidence="1" id="KW-0812">Transmembrane</keyword>
<dbReference type="RefSeq" id="WP_209138808.1">
    <property type="nucleotide sequence ID" value="NZ_JAGHKO010000001.1"/>
</dbReference>
<protein>
    <submittedName>
        <fullName evidence="2">DUF4293 domain-containing protein</fullName>
    </submittedName>
</protein>
<dbReference type="EMBL" id="JAGHKO010000001">
    <property type="protein sequence ID" value="MBO9200771.1"/>
    <property type="molecule type" value="Genomic_DNA"/>
</dbReference>
<keyword evidence="3" id="KW-1185">Reference proteome</keyword>